<dbReference type="EMBL" id="CM026431">
    <property type="protein sequence ID" value="KAG0560261.1"/>
    <property type="molecule type" value="Genomic_DNA"/>
</dbReference>
<evidence type="ECO:0000256" key="1">
    <source>
        <dbReference type="SAM" id="Coils"/>
    </source>
</evidence>
<evidence type="ECO:0000313" key="3">
    <source>
        <dbReference type="Proteomes" id="UP000822688"/>
    </source>
</evidence>
<dbReference type="PANTHER" id="PTHR36013:SF2">
    <property type="entry name" value="ATP SYNTHASE 24 KDA SUBUNIT, MITOCHONDRIAL-RELATED"/>
    <property type="match status" value="1"/>
</dbReference>
<keyword evidence="1" id="KW-0175">Coiled coil</keyword>
<dbReference type="Pfam" id="PF15704">
    <property type="entry name" value="Mt_ATP_synt"/>
    <property type="match status" value="1"/>
</dbReference>
<dbReference type="OrthoDB" id="508070at2759"/>
<keyword evidence="3" id="KW-1185">Reference proteome</keyword>
<dbReference type="AlphaFoldDB" id="A0A8T0GL54"/>
<dbReference type="Proteomes" id="UP000822688">
    <property type="component" value="Chromosome 10"/>
</dbReference>
<feature type="coiled-coil region" evidence="1">
    <location>
        <begin position="185"/>
        <end position="218"/>
    </location>
</feature>
<proteinExistence type="predicted"/>
<comment type="caution">
    <text evidence="2">The sequence shown here is derived from an EMBL/GenBank/DDBJ whole genome shotgun (WGS) entry which is preliminary data.</text>
</comment>
<protein>
    <submittedName>
        <fullName evidence="2">Uncharacterized protein</fullName>
    </submittedName>
</protein>
<name>A0A8T0GL54_CERPU</name>
<gene>
    <name evidence="2" type="ORF">KC19_10G166300</name>
</gene>
<sequence>MAALARRASSLLRSVRAVSGEGSVFQRSLSGAAGKPAAEAGDDVVKAVFVRQQKNFRAYLEEISKTKLDLDANSEAAVKAYFDTQTKIRTNLGLPSYTQKISDLLEGAAEEAPDVRTYLNITNTLRREVGIEDDSGADDLMMEALDKVEKSIGKTLVKDDANGMAAWKKELDQVNQKLGIDDSMLDKLEEEAEYAAAKAELEELRNTAMDKIETYKRRDELTIEVDPKELDHRNYL</sequence>
<accession>A0A8T0GL54</accession>
<reference evidence="2" key="1">
    <citation type="submission" date="2020-06" db="EMBL/GenBank/DDBJ databases">
        <title>WGS assembly of Ceratodon purpureus strain R40.</title>
        <authorList>
            <person name="Carey S.B."/>
            <person name="Jenkins J."/>
            <person name="Shu S."/>
            <person name="Lovell J.T."/>
            <person name="Sreedasyam A."/>
            <person name="Maumus F."/>
            <person name="Tiley G.P."/>
            <person name="Fernandez-Pozo N."/>
            <person name="Barry K."/>
            <person name="Chen C."/>
            <person name="Wang M."/>
            <person name="Lipzen A."/>
            <person name="Daum C."/>
            <person name="Saski C.A."/>
            <person name="Payton A.C."/>
            <person name="Mcbreen J.C."/>
            <person name="Conrad R.E."/>
            <person name="Kollar L.M."/>
            <person name="Olsson S."/>
            <person name="Huttunen S."/>
            <person name="Landis J.B."/>
            <person name="Wickett N.J."/>
            <person name="Johnson M.G."/>
            <person name="Rensing S.A."/>
            <person name="Grimwood J."/>
            <person name="Schmutz J."/>
            <person name="Mcdaniel S.F."/>
        </authorList>
    </citation>
    <scope>NUCLEOTIDE SEQUENCE</scope>
    <source>
        <strain evidence="2">R40</strain>
    </source>
</reference>
<dbReference type="InterPro" id="IPR031432">
    <property type="entry name" value="MGP1"/>
</dbReference>
<organism evidence="2 3">
    <name type="scientific">Ceratodon purpureus</name>
    <name type="common">Fire moss</name>
    <name type="synonym">Dicranum purpureum</name>
    <dbReference type="NCBI Taxonomy" id="3225"/>
    <lineage>
        <taxon>Eukaryota</taxon>
        <taxon>Viridiplantae</taxon>
        <taxon>Streptophyta</taxon>
        <taxon>Embryophyta</taxon>
        <taxon>Bryophyta</taxon>
        <taxon>Bryophytina</taxon>
        <taxon>Bryopsida</taxon>
        <taxon>Dicranidae</taxon>
        <taxon>Pseudoditrichales</taxon>
        <taxon>Ditrichaceae</taxon>
        <taxon>Ceratodon</taxon>
    </lineage>
</organism>
<dbReference type="PANTHER" id="PTHR36013">
    <property type="entry name" value="ATP SYNTHASE 24 KDA SUBUNIT, MITOCHONDRIAL-RELATED"/>
    <property type="match status" value="1"/>
</dbReference>
<evidence type="ECO:0000313" key="2">
    <source>
        <dbReference type="EMBL" id="KAG0560261.1"/>
    </source>
</evidence>